<dbReference type="Proteomes" id="UP000823405">
    <property type="component" value="Unassembled WGS sequence"/>
</dbReference>
<dbReference type="AlphaFoldDB" id="A0A9P6UK73"/>
<protein>
    <recommendedName>
        <fullName evidence="4">Secreted protein</fullName>
    </recommendedName>
</protein>
<feature type="signal peptide" evidence="1">
    <location>
        <begin position="1"/>
        <end position="21"/>
    </location>
</feature>
<organism evidence="2 3">
    <name type="scientific">Linnemannia gamsii</name>
    <dbReference type="NCBI Taxonomy" id="64522"/>
    <lineage>
        <taxon>Eukaryota</taxon>
        <taxon>Fungi</taxon>
        <taxon>Fungi incertae sedis</taxon>
        <taxon>Mucoromycota</taxon>
        <taxon>Mortierellomycotina</taxon>
        <taxon>Mortierellomycetes</taxon>
        <taxon>Mortierellales</taxon>
        <taxon>Mortierellaceae</taxon>
        <taxon>Linnemannia</taxon>
    </lineage>
</organism>
<evidence type="ECO:0008006" key="4">
    <source>
        <dbReference type="Google" id="ProtNLM"/>
    </source>
</evidence>
<evidence type="ECO:0000256" key="1">
    <source>
        <dbReference type="SAM" id="SignalP"/>
    </source>
</evidence>
<dbReference type="OrthoDB" id="10530798at2759"/>
<reference evidence="2" key="1">
    <citation type="journal article" date="2020" name="Fungal Divers.">
        <title>Resolving the Mortierellaceae phylogeny through synthesis of multi-gene phylogenetics and phylogenomics.</title>
        <authorList>
            <person name="Vandepol N."/>
            <person name="Liber J."/>
            <person name="Desiro A."/>
            <person name="Na H."/>
            <person name="Kennedy M."/>
            <person name="Barry K."/>
            <person name="Grigoriev I.V."/>
            <person name="Miller A.N."/>
            <person name="O'Donnell K."/>
            <person name="Stajich J.E."/>
            <person name="Bonito G."/>
        </authorList>
    </citation>
    <scope>NUCLEOTIDE SEQUENCE</scope>
    <source>
        <strain evidence="2">NVP60</strain>
    </source>
</reference>
<keyword evidence="3" id="KW-1185">Reference proteome</keyword>
<comment type="caution">
    <text evidence="2">The sequence shown here is derived from an EMBL/GenBank/DDBJ whole genome shotgun (WGS) entry which is preliminary data.</text>
</comment>
<evidence type="ECO:0000313" key="3">
    <source>
        <dbReference type="Proteomes" id="UP000823405"/>
    </source>
</evidence>
<evidence type="ECO:0000313" key="2">
    <source>
        <dbReference type="EMBL" id="KAG0307156.1"/>
    </source>
</evidence>
<dbReference type="EMBL" id="JAAAIN010001089">
    <property type="protein sequence ID" value="KAG0307156.1"/>
    <property type="molecule type" value="Genomic_DNA"/>
</dbReference>
<gene>
    <name evidence="2" type="ORF">BGZ97_000484</name>
</gene>
<proteinExistence type="predicted"/>
<accession>A0A9P6UK73</accession>
<name>A0A9P6UK73_9FUNG</name>
<keyword evidence="1" id="KW-0732">Signal</keyword>
<feature type="chain" id="PRO_5040415996" description="Secreted protein" evidence="1">
    <location>
        <begin position="22"/>
        <end position="73"/>
    </location>
</feature>
<sequence>MLSVRALAIIAVATVAATVSGSPIPGSVNAPTWEGPNPPPPGSTYVGVFGGSKGFLQCYERCGKVIPYWWHKI</sequence>